<keyword evidence="5 9" id="KW-0648">Protein biosynthesis</keyword>
<protein>
    <recommendedName>
        <fullName evidence="1 8">Tyrosine--tRNA ligase</fullName>
        <ecNumber evidence="1 8">6.1.1.1</ecNumber>
    </recommendedName>
</protein>
<keyword evidence="4 9" id="KW-0067">ATP-binding</keyword>
<dbReference type="EC" id="6.1.1.1" evidence="1 8"/>
<dbReference type="EMBL" id="MHTM01000049">
    <property type="protein sequence ID" value="OHA60499.1"/>
    <property type="molecule type" value="Genomic_DNA"/>
</dbReference>
<dbReference type="PRINTS" id="PR01040">
    <property type="entry name" value="TRNASYNTHTYR"/>
</dbReference>
<keyword evidence="3 9" id="KW-0547">Nucleotide-binding</keyword>
<dbReference type="AlphaFoldDB" id="A0A1G2QK89"/>
<comment type="catalytic activity">
    <reaction evidence="7">
        <text>tRNA(Tyr) + L-tyrosine + ATP = L-tyrosyl-tRNA(Tyr) + AMP + diphosphate + H(+)</text>
        <dbReference type="Rhea" id="RHEA:10220"/>
        <dbReference type="Rhea" id="RHEA-COMP:9706"/>
        <dbReference type="Rhea" id="RHEA-COMP:9707"/>
        <dbReference type="ChEBI" id="CHEBI:15378"/>
        <dbReference type="ChEBI" id="CHEBI:30616"/>
        <dbReference type="ChEBI" id="CHEBI:33019"/>
        <dbReference type="ChEBI" id="CHEBI:58315"/>
        <dbReference type="ChEBI" id="CHEBI:78442"/>
        <dbReference type="ChEBI" id="CHEBI:78536"/>
        <dbReference type="ChEBI" id="CHEBI:456215"/>
        <dbReference type="EC" id="6.1.1.1"/>
    </reaction>
</comment>
<comment type="caution">
    <text evidence="10">The sequence shown here is derived from an EMBL/GenBank/DDBJ whole genome shotgun (WGS) entry which is preliminary data.</text>
</comment>
<sequence length="383" mass="43359">MNNFLSRGIEHIYPTPDEFSARLGESQPLKIYWGIDPTGPTLHLGHLSVMLKLKQLQDLGSEVVILIGDFTAQIGDPTDKGEARRILTHEQVLANCRLYKKQISRILDLKKIKFVYNSQWLKKLNFSQVVEISSEFTLGQMVERDMFQERIKASKPIFLHEFLYPLMQGYDSVQLGVDAEIGGNDQTFNMLAGRTMLKRRGKGKFVIATKLLIDPVGKKMGKSEGNMVMFTDEPNDVFGKVMSWPDEMIPLGFEICTALPEEEIKTNMKLGPRDAKMSLAKDIVKTMFGITKANQAKKYFIGTFQRREVPDDVQEIKARVGELLSEVLARENIISSKSEFKRLIAGRGIAFESGEPVADLFQKIIKTTTFKVGKKKFVKIVLD</sequence>
<dbReference type="GO" id="GO:0005524">
    <property type="term" value="F:ATP binding"/>
    <property type="evidence" value="ECO:0007669"/>
    <property type="project" value="UniProtKB-KW"/>
</dbReference>
<evidence type="ECO:0000256" key="4">
    <source>
        <dbReference type="ARBA" id="ARBA00022840"/>
    </source>
</evidence>
<evidence type="ECO:0000256" key="6">
    <source>
        <dbReference type="ARBA" id="ARBA00023146"/>
    </source>
</evidence>
<gene>
    <name evidence="10" type="ORF">A2556_01675</name>
</gene>
<reference evidence="10 11" key="1">
    <citation type="journal article" date="2016" name="Nat. Commun.">
        <title>Thousands of microbial genomes shed light on interconnected biogeochemical processes in an aquifer system.</title>
        <authorList>
            <person name="Anantharaman K."/>
            <person name="Brown C.T."/>
            <person name="Hug L.A."/>
            <person name="Sharon I."/>
            <person name="Castelle C.J."/>
            <person name="Probst A.J."/>
            <person name="Thomas B.C."/>
            <person name="Singh A."/>
            <person name="Wilkins M.J."/>
            <person name="Karaoz U."/>
            <person name="Brodie E.L."/>
            <person name="Williams K.H."/>
            <person name="Hubbard S.S."/>
            <person name="Banfield J.F."/>
        </authorList>
    </citation>
    <scope>NUCLEOTIDE SEQUENCE [LARGE SCALE GENOMIC DNA]</scope>
</reference>
<evidence type="ECO:0000256" key="7">
    <source>
        <dbReference type="ARBA" id="ARBA00048248"/>
    </source>
</evidence>
<evidence type="ECO:0000256" key="5">
    <source>
        <dbReference type="ARBA" id="ARBA00022917"/>
    </source>
</evidence>
<evidence type="ECO:0000313" key="10">
    <source>
        <dbReference type="EMBL" id="OHA60499.1"/>
    </source>
</evidence>
<evidence type="ECO:0000256" key="1">
    <source>
        <dbReference type="ARBA" id="ARBA00013160"/>
    </source>
</evidence>
<dbReference type="Pfam" id="PF00579">
    <property type="entry name" value="tRNA-synt_1b"/>
    <property type="match status" value="1"/>
</dbReference>
<keyword evidence="2 9" id="KW-0436">Ligase</keyword>
<dbReference type="GO" id="GO:0004831">
    <property type="term" value="F:tyrosine-tRNA ligase activity"/>
    <property type="evidence" value="ECO:0007669"/>
    <property type="project" value="UniProtKB-UniRule"/>
</dbReference>
<dbReference type="Gene3D" id="3.40.50.620">
    <property type="entry name" value="HUPs"/>
    <property type="match status" value="1"/>
</dbReference>
<dbReference type="Gene3D" id="3.10.290.10">
    <property type="entry name" value="RNA-binding S4 domain"/>
    <property type="match status" value="1"/>
</dbReference>
<proteinExistence type="inferred from homology"/>
<dbReference type="Proteomes" id="UP000177140">
    <property type="component" value="Unassembled WGS sequence"/>
</dbReference>
<dbReference type="InterPro" id="IPR024088">
    <property type="entry name" value="Tyr-tRNA-ligase_bac-type"/>
</dbReference>
<dbReference type="InterPro" id="IPR002307">
    <property type="entry name" value="Tyr-tRNA-ligase"/>
</dbReference>
<name>A0A1G2QK89_9BACT</name>
<dbReference type="InterPro" id="IPR001412">
    <property type="entry name" value="aa-tRNA-synth_I_CS"/>
</dbReference>
<dbReference type="GO" id="GO:0003723">
    <property type="term" value="F:RNA binding"/>
    <property type="evidence" value="ECO:0007669"/>
    <property type="project" value="InterPro"/>
</dbReference>
<keyword evidence="6 9" id="KW-0030">Aminoacyl-tRNA synthetase</keyword>
<dbReference type="InterPro" id="IPR036986">
    <property type="entry name" value="S4_RNA-bd_sf"/>
</dbReference>
<evidence type="ECO:0000256" key="3">
    <source>
        <dbReference type="ARBA" id="ARBA00022741"/>
    </source>
</evidence>
<evidence type="ECO:0000256" key="9">
    <source>
        <dbReference type="RuleBase" id="RU363036"/>
    </source>
</evidence>
<evidence type="ECO:0000313" key="11">
    <source>
        <dbReference type="Proteomes" id="UP000177140"/>
    </source>
</evidence>
<dbReference type="PROSITE" id="PS00178">
    <property type="entry name" value="AA_TRNA_LIGASE_I"/>
    <property type="match status" value="1"/>
</dbReference>
<dbReference type="InterPro" id="IPR002305">
    <property type="entry name" value="aa-tRNA-synth_Ic"/>
</dbReference>
<organism evidence="10 11">
    <name type="scientific">Candidatus Vogelbacteria bacterium RIFOXYD2_FULL_44_9</name>
    <dbReference type="NCBI Taxonomy" id="1802441"/>
    <lineage>
        <taxon>Bacteria</taxon>
        <taxon>Candidatus Vogeliibacteriota</taxon>
    </lineage>
</organism>
<evidence type="ECO:0000256" key="2">
    <source>
        <dbReference type="ARBA" id="ARBA00022598"/>
    </source>
</evidence>
<dbReference type="InterPro" id="IPR014729">
    <property type="entry name" value="Rossmann-like_a/b/a_fold"/>
</dbReference>
<dbReference type="CDD" id="cd00805">
    <property type="entry name" value="TyrRS_core"/>
    <property type="match status" value="1"/>
</dbReference>
<accession>A0A1G2QK89</accession>
<dbReference type="PANTHER" id="PTHR11766:SF1">
    <property type="entry name" value="TYROSINE--TRNA LIGASE"/>
    <property type="match status" value="1"/>
</dbReference>
<dbReference type="GO" id="GO:0005829">
    <property type="term" value="C:cytosol"/>
    <property type="evidence" value="ECO:0007669"/>
    <property type="project" value="TreeGrafter"/>
</dbReference>
<dbReference type="GO" id="GO:0006437">
    <property type="term" value="P:tyrosyl-tRNA aminoacylation"/>
    <property type="evidence" value="ECO:0007669"/>
    <property type="project" value="UniProtKB-UniRule"/>
</dbReference>
<dbReference type="SUPFAM" id="SSF52374">
    <property type="entry name" value="Nucleotidylyl transferase"/>
    <property type="match status" value="1"/>
</dbReference>
<dbReference type="Gene3D" id="1.10.240.10">
    <property type="entry name" value="Tyrosyl-Transfer RNA Synthetase"/>
    <property type="match status" value="1"/>
</dbReference>
<evidence type="ECO:0000256" key="8">
    <source>
        <dbReference type="NCBIfam" id="TIGR00234"/>
    </source>
</evidence>
<dbReference type="NCBIfam" id="TIGR00234">
    <property type="entry name" value="tyrS"/>
    <property type="match status" value="1"/>
</dbReference>
<comment type="similarity">
    <text evidence="9">Belongs to the class-I aminoacyl-tRNA synthetase family.</text>
</comment>
<dbReference type="SUPFAM" id="SSF55174">
    <property type="entry name" value="Alpha-L RNA-binding motif"/>
    <property type="match status" value="1"/>
</dbReference>
<dbReference type="PANTHER" id="PTHR11766">
    <property type="entry name" value="TYROSYL-TRNA SYNTHETASE"/>
    <property type="match status" value="1"/>
</dbReference>